<organism evidence="1 2">
    <name type="scientific">Chara braunii</name>
    <name type="common">Braun's stonewort</name>
    <dbReference type="NCBI Taxonomy" id="69332"/>
    <lineage>
        <taxon>Eukaryota</taxon>
        <taxon>Viridiplantae</taxon>
        <taxon>Streptophyta</taxon>
        <taxon>Charophyceae</taxon>
        <taxon>Charales</taxon>
        <taxon>Characeae</taxon>
        <taxon>Chara</taxon>
    </lineage>
</organism>
<reference evidence="1 2" key="1">
    <citation type="journal article" date="2018" name="Cell">
        <title>The Chara Genome: Secondary Complexity and Implications for Plant Terrestrialization.</title>
        <authorList>
            <person name="Nishiyama T."/>
            <person name="Sakayama H."/>
            <person name="Vries J.D."/>
            <person name="Buschmann H."/>
            <person name="Saint-Marcoux D."/>
            <person name="Ullrich K.K."/>
            <person name="Haas F.B."/>
            <person name="Vanderstraeten L."/>
            <person name="Becker D."/>
            <person name="Lang D."/>
            <person name="Vosolsobe S."/>
            <person name="Rombauts S."/>
            <person name="Wilhelmsson P.K.I."/>
            <person name="Janitza P."/>
            <person name="Kern R."/>
            <person name="Heyl A."/>
            <person name="Rumpler F."/>
            <person name="Villalobos L.I.A.C."/>
            <person name="Clay J.M."/>
            <person name="Skokan R."/>
            <person name="Toyoda A."/>
            <person name="Suzuki Y."/>
            <person name="Kagoshima H."/>
            <person name="Schijlen E."/>
            <person name="Tajeshwar N."/>
            <person name="Catarino B."/>
            <person name="Hetherington A.J."/>
            <person name="Saltykova A."/>
            <person name="Bonnot C."/>
            <person name="Breuninger H."/>
            <person name="Symeonidi A."/>
            <person name="Radhakrishnan G.V."/>
            <person name="Van Nieuwerburgh F."/>
            <person name="Deforce D."/>
            <person name="Chang C."/>
            <person name="Karol K.G."/>
            <person name="Hedrich R."/>
            <person name="Ulvskov P."/>
            <person name="Glockner G."/>
            <person name="Delwiche C.F."/>
            <person name="Petrasek J."/>
            <person name="Van de Peer Y."/>
            <person name="Friml J."/>
            <person name="Beilby M."/>
            <person name="Dolan L."/>
            <person name="Kohara Y."/>
            <person name="Sugano S."/>
            <person name="Fujiyama A."/>
            <person name="Delaux P.-M."/>
            <person name="Quint M."/>
            <person name="TheiBen G."/>
            <person name="Hagemann M."/>
            <person name="Harholt J."/>
            <person name="Dunand C."/>
            <person name="Zachgo S."/>
            <person name="Langdale J."/>
            <person name="Maumus F."/>
            <person name="Straeten D.V.D."/>
            <person name="Gould S.B."/>
            <person name="Rensing S.A."/>
        </authorList>
    </citation>
    <scope>NUCLEOTIDE SEQUENCE [LARGE SCALE GENOMIC DNA]</scope>
    <source>
        <strain evidence="1 2">S276</strain>
    </source>
</reference>
<dbReference type="Proteomes" id="UP000265515">
    <property type="component" value="Unassembled WGS sequence"/>
</dbReference>
<dbReference type="EMBL" id="BFEA01000022">
    <property type="protein sequence ID" value="GBG61755.1"/>
    <property type="molecule type" value="Genomic_DNA"/>
</dbReference>
<sequence length="272" mass="30632">MLVFITEAKQRSDAVAAAEKKKAEDAQKARLLAIEQKRQHNEAAAHAADEERSQRREKVFSEERALLTMAAEWQAEAKGGELNDSGPRISLLISHLTDGLATCIAQQEDIHSLDGQVKQINSRLQQLEQRPVTSSSNTSDHLDALEIGVGALKNGAQLQQTTTQQLEQRICAAAANSSTSPRETTPKFDGQEIFYHSTKTDPISWFRKFELKLQLYHVSEEKKHMYLYSRSGGACQVWLDNLLPKYGVVAADLYTKISWDDPKEAWHKRFQI</sequence>
<dbReference type="Gramene" id="GBG61755">
    <property type="protein sequence ID" value="GBG61755"/>
    <property type="gene ID" value="CBR_g23269"/>
</dbReference>
<protein>
    <submittedName>
        <fullName evidence="1">Uncharacterized protein</fullName>
    </submittedName>
</protein>
<name>A0A388JVE5_CHABU</name>
<accession>A0A388JVE5</accession>
<dbReference type="AlphaFoldDB" id="A0A388JVE5"/>
<evidence type="ECO:0000313" key="1">
    <source>
        <dbReference type="EMBL" id="GBG61755.1"/>
    </source>
</evidence>
<proteinExistence type="predicted"/>
<gene>
    <name evidence="1" type="ORF">CBR_g23269</name>
</gene>
<comment type="caution">
    <text evidence="1">The sequence shown here is derived from an EMBL/GenBank/DDBJ whole genome shotgun (WGS) entry which is preliminary data.</text>
</comment>
<evidence type="ECO:0000313" key="2">
    <source>
        <dbReference type="Proteomes" id="UP000265515"/>
    </source>
</evidence>
<keyword evidence="2" id="KW-1185">Reference proteome</keyword>